<reference evidence="2 3" key="1">
    <citation type="submission" date="2018-07" db="EMBL/GenBank/DDBJ databases">
        <title>The genomes of Aspergillus section Nigri reveals drivers in fungal speciation.</title>
        <authorList>
            <consortium name="DOE Joint Genome Institute"/>
            <person name="Vesth T.C."/>
            <person name="Nybo J."/>
            <person name="Theobald S."/>
            <person name="Brandl J."/>
            <person name="Frisvad J.C."/>
            <person name="Nielsen K.F."/>
            <person name="Lyhne E.K."/>
            <person name="Kogle M.E."/>
            <person name="Kuo A."/>
            <person name="Riley R."/>
            <person name="Clum A."/>
            <person name="Nolan M."/>
            <person name="Lipzen A."/>
            <person name="Salamov A."/>
            <person name="Henrissat B."/>
            <person name="Wiebenga A."/>
            <person name="De vries R.P."/>
            <person name="Grigoriev I.V."/>
            <person name="Mortensen U.H."/>
            <person name="Andersen M.R."/>
            <person name="Baker S.E."/>
        </authorList>
    </citation>
    <scope>NUCLEOTIDE SEQUENCE [LARGE SCALE GENOMIC DNA]</scope>
    <source>
        <strain evidence="2 3">CBS 139.54b</strain>
    </source>
</reference>
<dbReference type="RefSeq" id="XP_026626527.1">
    <property type="nucleotide sequence ID" value="XM_026766188.1"/>
</dbReference>
<name>A0A3F3Q326_9EURO</name>
<protein>
    <submittedName>
        <fullName evidence="2">Uncharacterized protein</fullName>
    </submittedName>
</protein>
<dbReference type="Proteomes" id="UP000253729">
    <property type="component" value="Unassembled WGS sequence"/>
</dbReference>
<organism evidence="2 3">
    <name type="scientific">Aspergillus welwitschiae</name>
    <dbReference type="NCBI Taxonomy" id="1341132"/>
    <lineage>
        <taxon>Eukaryota</taxon>
        <taxon>Fungi</taxon>
        <taxon>Dikarya</taxon>
        <taxon>Ascomycota</taxon>
        <taxon>Pezizomycotina</taxon>
        <taxon>Eurotiomycetes</taxon>
        <taxon>Eurotiomycetidae</taxon>
        <taxon>Eurotiales</taxon>
        <taxon>Aspergillaceae</taxon>
        <taxon>Aspergillus</taxon>
        <taxon>Aspergillus subgen. Circumdati</taxon>
    </lineage>
</organism>
<dbReference type="AlphaFoldDB" id="A0A3F3Q326"/>
<evidence type="ECO:0000313" key="3">
    <source>
        <dbReference type="Proteomes" id="UP000253729"/>
    </source>
</evidence>
<dbReference type="GeneID" id="38134544"/>
<feature type="region of interest" description="Disordered" evidence="1">
    <location>
        <begin position="1"/>
        <end position="20"/>
    </location>
</feature>
<proteinExistence type="predicted"/>
<accession>A0A3F3Q326</accession>
<sequence>MTSTHLKALRPLIQPPRSDAEPLACHSISLRFIGPHYERDSSDGSWTSNNL</sequence>
<dbReference type="EMBL" id="KZ852046">
    <property type="protein sequence ID" value="RDH33505.1"/>
    <property type="molecule type" value="Genomic_DNA"/>
</dbReference>
<gene>
    <name evidence="2" type="ORF">BDQ94DRAFT_143216</name>
</gene>
<evidence type="ECO:0000256" key="1">
    <source>
        <dbReference type="SAM" id="MobiDB-lite"/>
    </source>
</evidence>
<keyword evidence="3" id="KW-1185">Reference proteome</keyword>
<evidence type="ECO:0000313" key="2">
    <source>
        <dbReference type="EMBL" id="RDH33505.1"/>
    </source>
</evidence>